<dbReference type="InterPro" id="IPR057326">
    <property type="entry name" value="KR_dom"/>
</dbReference>
<protein>
    <submittedName>
        <fullName evidence="3">3-oxoacyl-[acyl-carrier-protein] reductase FabG</fullName>
    </submittedName>
</protein>
<name>A0ABZ0URV5_9RICK</name>
<evidence type="ECO:0000256" key="1">
    <source>
        <dbReference type="ARBA" id="ARBA00006484"/>
    </source>
</evidence>
<dbReference type="SMART" id="SM00822">
    <property type="entry name" value="PKS_KR"/>
    <property type="match status" value="1"/>
</dbReference>
<dbReference type="Gene3D" id="3.40.50.720">
    <property type="entry name" value="NAD(P)-binding Rossmann-like Domain"/>
    <property type="match status" value="1"/>
</dbReference>
<dbReference type="InterPro" id="IPR036291">
    <property type="entry name" value="NAD(P)-bd_dom_sf"/>
</dbReference>
<accession>A0ABZ0URV5</accession>
<evidence type="ECO:0000313" key="4">
    <source>
        <dbReference type="Proteomes" id="UP001325140"/>
    </source>
</evidence>
<dbReference type="Proteomes" id="UP001325140">
    <property type="component" value="Chromosome"/>
</dbReference>
<evidence type="ECO:0000259" key="2">
    <source>
        <dbReference type="SMART" id="SM00822"/>
    </source>
</evidence>
<proteinExistence type="inferred from homology"/>
<sequence length="248" mass="26476">MFALEGRKILLTGATGGIGQVVVEYLVKRGAIVVGSGTTSNNDVLQEMEIIYGGKFKGIQFDLGASSSKIDAFLKSAEEKIGGTFDTLIYNAGITSDKLALRMTDTDWTDVITVNLTAAFLCCKAVLPSMMKNRFGRIIVTSSIVGFTGNIGQANYTTSKAGMIGLMKTLALEVASRNITVNAVAPGFINTRMTEKIPENAKQEFLKRIPLGKFGEPADVASAIIFLASNEAHYITGSTLHVNGGLYM</sequence>
<organism evidence="3 4">
    <name type="scientific">Candidatus Fokinia crypta</name>
    <dbReference type="NCBI Taxonomy" id="1920990"/>
    <lineage>
        <taxon>Bacteria</taxon>
        <taxon>Pseudomonadati</taxon>
        <taxon>Pseudomonadota</taxon>
        <taxon>Alphaproteobacteria</taxon>
        <taxon>Rickettsiales</taxon>
        <taxon>Candidatus Midichloriaceae</taxon>
        <taxon>Candidatus Fokinia</taxon>
    </lineage>
</organism>
<keyword evidence="4" id="KW-1185">Reference proteome</keyword>
<dbReference type="PROSITE" id="PS00061">
    <property type="entry name" value="ADH_SHORT"/>
    <property type="match status" value="1"/>
</dbReference>
<dbReference type="SUPFAM" id="SSF51735">
    <property type="entry name" value="NAD(P)-binding Rossmann-fold domains"/>
    <property type="match status" value="1"/>
</dbReference>
<comment type="similarity">
    <text evidence="1">Belongs to the short-chain dehydrogenases/reductases (SDR) family.</text>
</comment>
<dbReference type="PRINTS" id="PR00080">
    <property type="entry name" value="SDRFAMILY"/>
</dbReference>
<dbReference type="InterPro" id="IPR002347">
    <property type="entry name" value="SDR_fam"/>
</dbReference>
<dbReference type="Pfam" id="PF13561">
    <property type="entry name" value="adh_short_C2"/>
    <property type="match status" value="1"/>
</dbReference>
<feature type="domain" description="Ketoreductase" evidence="2">
    <location>
        <begin position="7"/>
        <end position="192"/>
    </location>
</feature>
<dbReference type="InterPro" id="IPR020904">
    <property type="entry name" value="Sc_DH/Rdtase_CS"/>
</dbReference>
<dbReference type="PANTHER" id="PTHR42879">
    <property type="entry name" value="3-OXOACYL-(ACYL-CARRIER-PROTEIN) REDUCTASE"/>
    <property type="match status" value="1"/>
</dbReference>
<evidence type="ECO:0000313" key="3">
    <source>
        <dbReference type="EMBL" id="WPX97620.1"/>
    </source>
</evidence>
<dbReference type="NCBIfam" id="NF009466">
    <property type="entry name" value="PRK12826.1-2"/>
    <property type="match status" value="1"/>
</dbReference>
<gene>
    <name evidence="3" type="ORF">Fokcrypt_00126</name>
</gene>
<dbReference type="RefSeq" id="WP_323722277.1">
    <property type="nucleotide sequence ID" value="NZ_CP110343.1"/>
</dbReference>
<dbReference type="EMBL" id="CP110343">
    <property type="protein sequence ID" value="WPX97620.1"/>
    <property type="molecule type" value="Genomic_DNA"/>
</dbReference>
<dbReference type="InterPro" id="IPR050259">
    <property type="entry name" value="SDR"/>
</dbReference>
<dbReference type="PANTHER" id="PTHR42879:SF2">
    <property type="entry name" value="3-OXOACYL-[ACYL-CARRIER-PROTEIN] REDUCTASE FABG"/>
    <property type="match status" value="1"/>
</dbReference>
<reference evidence="3" key="1">
    <citation type="submission" date="2022-10" db="EMBL/GenBank/DDBJ databases">
        <title>Host association and intracellularity evolved multiple times independently in the Rickettsiales.</title>
        <authorList>
            <person name="Castelli M."/>
            <person name="Nardi T."/>
            <person name="Gammuto L."/>
            <person name="Bellinzona G."/>
            <person name="Sabaneyeva E."/>
            <person name="Potekhin A."/>
            <person name="Serra V."/>
            <person name="Petroni G."/>
            <person name="Sassera D."/>
        </authorList>
    </citation>
    <scope>NUCLEOTIDE SEQUENCE [LARGE SCALE GENOMIC DNA]</scope>
    <source>
        <strain evidence="3">US_Bl 11III1</strain>
    </source>
</reference>
<dbReference type="PRINTS" id="PR00081">
    <property type="entry name" value="GDHRDH"/>
</dbReference>